<proteinExistence type="predicted"/>
<keyword evidence="9" id="KW-1185">Reference proteome</keyword>
<dbReference type="EMBL" id="LGHJ01000010">
    <property type="protein sequence ID" value="KPL77131.1"/>
    <property type="molecule type" value="Genomic_DNA"/>
</dbReference>
<reference evidence="8 9" key="1">
    <citation type="submission" date="2015-07" db="EMBL/GenBank/DDBJ databases">
        <title>Draft genome of Bellilinea caldifistulae DSM 17877.</title>
        <authorList>
            <person name="Hemp J."/>
            <person name="Ward L.M."/>
            <person name="Pace L.A."/>
            <person name="Fischer W.W."/>
        </authorList>
    </citation>
    <scope>NUCLEOTIDE SEQUENCE [LARGE SCALE GENOMIC DNA]</scope>
    <source>
        <strain evidence="8 9">GOMI-1</strain>
    </source>
</reference>
<dbReference type="InterPro" id="IPR013525">
    <property type="entry name" value="ABC2_TM"/>
</dbReference>
<dbReference type="Pfam" id="PF12698">
    <property type="entry name" value="ABC2_membrane_3"/>
    <property type="match status" value="1"/>
</dbReference>
<feature type="transmembrane region" description="Helical" evidence="6">
    <location>
        <begin position="238"/>
        <end position="256"/>
    </location>
</feature>
<evidence type="ECO:0000256" key="3">
    <source>
        <dbReference type="ARBA" id="ARBA00022692"/>
    </source>
</evidence>
<evidence type="ECO:0000256" key="4">
    <source>
        <dbReference type="ARBA" id="ARBA00022989"/>
    </source>
</evidence>
<evidence type="ECO:0000256" key="1">
    <source>
        <dbReference type="ARBA" id="ARBA00004651"/>
    </source>
</evidence>
<protein>
    <recommendedName>
        <fullName evidence="7">ABC-2 type transporter transmembrane domain-containing protein</fullName>
    </recommendedName>
</protein>
<dbReference type="STRING" id="360411.AC812_03915"/>
<keyword evidence="4 6" id="KW-1133">Transmembrane helix</keyword>
<accession>A0A0P6XUM7</accession>
<dbReference type="AlphaFoldDB" id="A0A0P6XUM7"/>
<comment type="subcellular location">
    <subcellularLocation>
        <location evidence="1">Cell membrane</location>
        <topology evidence="1">Multi-pass membrane protein</topology>
    </subcellularLocation>
</comment>
<evidence type="ECO:0000259" key="7">
    <source>
        <dbReference type="Pfam" id="PF12698"/>
    </source>
</evidence>
<feature type="transmembrane region" description="Helical" evidence="6">
    <location>
        <begin position="174"/>
        <end position="198"/>
    </location>
</feature>
<evidence type="ECO:0000313" key="9">
    <source>
        <dbReference type="Proteomes" id="UP000050514"/>
    </source>
</evidence>
<evidence type="ECO:0000256" key="2">
    <source>
        <dbReference type="ARBA" id="ARBA00022475"/>
    </source>
</evidence>
<keyword evidence="3 6" id="KW-0812">Transmembrane</keyword>
<keyword evidence="2" id="KW-1003">Cell membrane</keyword>
<feature type="domain" description="ABC-2 type transporter transmembrane" evidence="7">
    <location>
        <begin position="19"/>
        <end position="377"/>
    </location>
</feature>
<dbReference type="PANTHER" id="PTHR30294">
    <property type="entry name" value="MEMBRANE COMPONENT OF ABC TRANSPORTER YHHJ-RELATED"/>
    <property type="match status" value="1"/>
</dbReference>
<dbReference type="GO" id="GO:0005886">
    <property type="term" value="C:plasma membrane"/>
    <property type="evidence" value="ECO:0007669"/>
    <property type="project" value="UniProtKB-SubCell"/>
</dbReference>
<dbReference type="PANTHER" id="PTHR30294:SF29">
    <property type="entry name" value="MULTIDRUG ABC TRANSPORTER PERMEASE YBHS-RELATED"/>
    <property type="match status" value="1"/>
</dbReference>
<evidence type="ECO:0000256" key="5">
    <source>
        <dbReference type="ARBA" id="ARBA00023136"/>
    </source>
</evidence>
<feature type="transmembrane region" description="Helical" evidence="6">
    <location>
        <begin position="303"/>
        <end position="322"/>
    </location>
</feature>
<feature type="transmembrane region" description="Helical" evidence="6">
    <location>
        <begin position="21"/>
        <end position="45"/>
    </location>
</feature>
<feature type="transmembrane region" description="Helical" evidence="6">
    <location>
        <begin position="355"/>
        <end position="376"/>
    </location>
</feature>
<evidence type="ECO:0000313" key="8">
    <source>
        <dbReference type="EMBL" id="KPL77131.1"/>
    </source>
</evidence>
<feature type="transmembrane region" description="Helical" evidence="6">
    <location>
        <begin position="268"/>
        <end position="291"/>
    </location>
</feature>
<gene>
    <name evidence="8" type="ORF">AC812_03915</name>
</gene>
<dbReference type="GO" id="GO:0140359">
    <property type="term" value="F:ABC-type transporter activity"/>
    <property type="evidence" value="ECO:0007669"/>
    <property type="project" value="InterPro"/>
</dbReference>
<dbReference type="RefSeq" id="WP_061914551.1">
    <property type="nucleotide sequence ID" value="NZ_DF967971.1"/>
</dbReference>
<sequence length="400" mass="44393">MNKFWIVFSHEYLRHVKRKRFILGLISIPLFMAVIMGVSILAAALSEDNRPVGFIDQSGLFKDAQPQPAKRSGLFVTHVKIVPFANETEARNALDDGEIQAFYIIQPDYYATGNVKMIAQDSVDSDIHRDFSEYLLAHLLKNENPTIRTRILEGPELVLRTFDSDQQFNSRNPFGFLIAIFSGVIFMLAVNTSGGYLLQAVVEEKENRTMEVVLTSLSTDQFMAGKIFGNLSVGLTQLLFWLLMAGVAALFALRAFPDLRDVGIGFSFFSLMALTFLPAFVMIAALMTMVGSTATESREAQQIAGLFSLPIAIPFWFIAAIMENPNGPLAIGFSFFPFTAPMTLPLRSMLTNLPAWQVGLSIGILILAAAASIWLASRAFRLGMLRYGKKLTLAEILRPR</sequence>
<keyword evidence="5 6" id="KW-0472">Membrane</keyword>
<organism evidence="8 9">
    <name type="scientific">Bellilinea caldifistulae</name>
    <dbReference type="NCBI Taxonomy" id="360411"/>
    <lineage>
        <taxon>Bacteria</taxon>
        <taxon>Bacillati</taxon>
        <taxon>Chloroflexota</taxon>
        <taxon>Anaerolineae</taxon>
        <taxon>Anaerolineales</taxon>
        <taxon>Anaerolineaceae</taxon>
        <taxon>Bellilinea</taxon>
    </lineage>
</organism>
<evidence type="ECO:0000256" key="6">
    <source>
        <dbReference type="SAM" id="Phobius"/>
    </source>
</evidence>
<dbReference type="InterPro" id="IPR051449">
    <property type="entry name" value="ABC-2_transporter_component"/>
</dbReference>
<name>A0A0P6XUM7_9CHLR</name>
<dbReference type="OrthoDB" id="142621at2"/>
<dbReference type="Proteomes" id="UP000050514">
    <property type="component" value="Unassembled WGS sequence"/>
</dbReference>
<comment type="caution">
    <text evidence="8">The sequence shown here is derived from an EMBL/GenBank/DDBJ whole genome shotgun (WGS) entry which is preliminary data.</text>
</comment>